<keyword evidence="3" id="KW-1185">Reference proteome</keyword>
<evidence type="ECO:0000313" key="3">
    <source>
        <dbReference type="Proteomes" id="UP000295578"/>
    </source>
</evidence>
<gene>
    <name evidence="2" type="ORF">E1293_17725</name>
</gene>
<sequence>MTLMAPVGMQEGDETDWAVVVGVALVAEIGLLWGAACVALWRRRIALGRAASKTAEDGTG</sequence>
<feature type="transmembrane region" description="Helical" evidence="1">
    <location>
        <begin position="17"/>
        <end position="41"/>
    </location>
</feature>
<comment type="caution">
    <text evidence="2">The sequence shown here is derived from an EMBL/GenBank/DDBJ whole genome shotgun (WGS) entry which is preliminary data.</text>
</comment>
<dbReference type="Proteomes" id="UP000295578">
    <property type="component" value="Unassembled WGS sequence"/>
</dbReference>
<keyword evidence="1" id="KW-0472">Membrane</keyword>
<dbReference type="EMBL" id="SMKY01000072">
    <property type="protein sequence ID" value="TDD81840.1"/>
    <property type="molecule type" value="Genomic_DNA"/>
</dbReference>
<name>A0A4R5BAW5_9ACTN</name>
<dbReference type="RefSeq" id="WP_132198521.1">
    <property type="nucleotide sequence ID" value="NZ_SMKY01000072.1"/>
</dbReference>
<protein>
    <submittedName>
        <fullName evidence="2">Uncharacterized protein</fullName>
    </submittedName>
</protein>
<organism evidence="2 3">
    <name type="scientific">Actinomadura darangshiensis</name>
    <dbReference type="NCBI Taxonomy" id="705336"/>
    <lineage>
        <taxon>Bacteria</taxon>
        <taxon>Bacillati</taxon>
        <taxon>Actinomycetota</taxon>
        <taxon>Actinomycetes</taxon>
        <taxon>Streptosporangiales</taxon>
        <taxon>Thermomonosporaceae</taxon>
        <taxon>Actinomadura</taxon>
    </lineage>
</organism>
<evidence type="ECO:0000256" key="1">
    <source>
        <dbReference type="SAM" id="Phobius"/>
    </source>
</evidence>
<reference evidence="2 3" key="1">
    <citation type="submission" date="2019-03" db="EMBL/GenBank/DDBJ databases">
        <title>Draft genome sequences of novel Actinobacteria.</title>
        <authorList>
            <person name="Sahin N."/>
            <person name="Ay H."/>
            <person name="Saygin H."/>
        </authorList>
    </citation>
    <scope>NUCLEOTIDE SEQUENCE [LARGE SCALE GENOMIC DNA]</scope>
    <source>
        <strain evidence="2 3">DSM 45941</strain>
    </source>
</reference>
<proteinExistence type="predicted"/>
<accession>A0A4R5BAW5</accession>
<keyword evidence="1" id="KW-1133">Transmembrane helix</keyword>
<keyword evidence="1" id="KW-0812">Transmembrane</keyword>
<dbReference type="AlphaFoldDB" id="A0A4R5BAW5"/>
<evidence type="ECO:0000313" key="2">
    <source>
        <dbReference type="EMBL" id="TDD81840.1"/>
    </source>
</evidence>
<dbReference type="OrthoDB" id="3482593at2"/>